<accession>A0AAW9R509</accession>
<dbReference type="Pfam" id="PF00072">
    <property type="entry name" value="Response_reg"/>
    <property type="match status" value="1"/>
</dbReference>
<feature type="transmembrane region" description="Helical" evidence="11">
    <location>
        <begin position="150"/>
        <end position="169"/>
    </location>
</feature>
<keyword evidence="5" id="KW-0547">Nucleotide-binding</keyword>
<evidence type="ECO:0000256" key="9">
    <source>
        <dbReference type="ARBA" id="ARBA00070616"/>
    </source>
</evidence>
<dbReference type="CDD" id="cd00082">
    <property type="entry name" value="HisKA"/>
    <property type="match status" value="1"/>
</dbReference>
<dbReference type="Gene3D" id="1.10.287.130">
    <property type="match status" value="1"/>
</dbReference>
<dbReference type="PROSITE" id="PS50113">
    <property type="entry name" value="PAC"/>
    <property type="match status" value="1"/>
</dbReference>
<dbReference type="Pfam" id="PF02518">
    <property type="entry name" value="HATPase_c"/>
    <property type="match status" value="1"/>
</dbReference>
<dbReference type="PROSITE" id="PS50112">
    <property type="entry name" value="PAS"/>
    <property type="match status" value="2"/>
</dbReference>
<dbReference type="InterPro" id="IPR011006">
    <property type="entry name" value="CheY-like_superfamily"/>
</dbReference>
<dbReference type="GO" id="GO:0000155">
    <property type="term" value="F:phosphorelay sensor kinase activity"/>
    <property type="evidence" value="ECO:0007669"/>
    <property type="project" value="InterPro"/>
</dbReference>
<dbReference type="Pfam" id="PF08447">
    <property type="entry name" value="PAS_3"/>
    <property type="match status" value="1"/>
</dbReference>
<dbReference type="PROSITE" id="PS50109">
    <property type="entry name" value="HIS_KIN"/>
    <property type="match status" value="1"/>
</dbReference>
<dbReference type="SUPFAM" id="SSF52172">
    <property type="entry name" value="CheY-like"/>
    <property type="match status" value="1"/>
</dbReference>
<feature type="transmembrane region" description="Helical" evidence="11">
    <location>
        <begin position="7"/>
        <end position="27"/>
    </location>
</feature>
<dbReference type="SMART" id="SM00388">
    <property type="entry name" value="HisKA"/>
    <property type="match status" value="1"/>
</dbReference>
<dbReference type="InterPro" id="IPR003661">
    <property type="entry name" value="HisK_dim/P_dom"/>
</dbReference>
<dbReference type="SMART" id="SM00387">
    <property type="entry name" value="HATPase_c"/>
    <property type="match status" value="1"/>
</dbReference>
<keyword evidence="17" id="KW-1185">Reference proteome</keyword>
<dbReference type="Gene3D" id="3.30.450.20">
    <property type="entry name" value="PAS domain"/>
    <property type="match status" value="2"/>
</dbReference>
<evidence type="ECO:0000256" key="7">
    <source>
        <dbReference type="ARBA" id="ARBA00022840"/>
    </source>
</evidence>
<evidence type="ECO:0000256" key="3">
    <source>
        <dbReference type="ARBA" id="ARBA00022553"/>
    </source>
</evidence>
<evidence type="ECO:0000259" key="14">
    <source>
        <dbReference type="PROSITE" id="PS50112"/>
    </source>
</evidence>
<evidence type="ECO:0000259" key="13">
    <source>
        <dbReference type="PROSITE" id="PS50110"/>
    </source>
</evidence>
<dbReference type="InterPro" id="IPR000700">
    <property type="entry name" value="PAS-assoc_C"/>
</dbReference>
<evidence type="ECO:0000256" key="10">
    <source>
        <dbReference type="PROSITE-ProRule" id="PRU00169"/>
    </source>
</evidence>
<keyword evidence="4" id="KW-0808">Transferase</keyword>
<feature type="domain" description="PAS" evidence="14">
    <location>
        <begin position="300"/>
        <end position="370"/>
    </location>
</feature>
<evidence type="ECO:0000313" key="16">
    <source>
        <dbReference type="EMBL" id="MEJ8566384.1"/>
    </source>
</evidence>
<dbReference type="InterPro" id="IPR000014">
    <property type="entry name" value="PAS"/>
</dbReference>
<evidence type="ECO:0000256" key="4">
    <source>
        <dbReference type="ARBA" id="ARBA00022679"/>
    </source>
</evidence>
<feature type="transmembrane region" description="Helical" evidence="11">
    <location>
        <begin position="43"/>
        <end position="62"/>
    </location>
</feature>
<feature type="transmembrane region" description="Helical" evidence="11">
    <location>
        <begin position="181"/>
        <end position="202"/>
    </location>
</feature>
<dbReference type="InterPro" id="IPR035965">
    <property type="entry name" value="PAS-like_dom_sf"/>
</dbReference>
<dbReference type="PRINTS" id="PR00344">
    <property type="entry name" value="BCTRLSENSOR"/>
</dbReference>
<keyword evidence="11" id="KW-0472">Membrane</keyword>
<evidence type="ECO:0000256" key="2">
    <source>
        <dbReference type="ARBA" id="ARBA00012438"/>
    </source>
</evidence>
<dbReference type="InterPro" id="IPR001789">
    <property type="entry name" value="Sig_transdc_resp-reg_receiver"/>
</dbReference>
<dbReference type="NCBIfam" id="TIGR00229">
    <property type="entry name" value="sensory_box"/>
    <property type="match status" value="2"/>
</dbReference>
<evidence type="ECO:0000256" key="8">
    <source>
        <dbReference type="ARBA" id="ARBA00059827"/>
    </source>
</evidence>
<dbReference type="EC" id="2.7.13.3" evidence="2"/>
<dbReference type="InterPro" id="IPR004358">
    <property type="entry name" value="Sig_transdc_His_kin-like_C"/>
</dbReference>
<dbReference type="RefSeq" id="WP_354693704.1">
    <property type="nucleotide sequence ID" value="NZ_JAZHOG010000001.1"/>
</dbReference>
<keyword evidence="7" id="KW-0067">ATP-binding</keyword>
<proteinExistence type="predicted"/>
<dbReference type="PANTHER" id="PTHR43047:SF72">
    <property type="entry name" value="OSMOSENSING HISTIDINE PROTEIN KINASE SLN1"/>
    <property type="match status" value="1"/>
</dbReference>
<dbReference type="SMART" id="SM00448">
    <property type="entry name" value="REC"/>
    <property type="match status" value="1"/>
</dbReference>
<organism evidence="16 17">
    <name type="scientific">Elongatibacter sediminis</name>
    <dbReference type="NCBI Taxonomy" id="3119006"/>
    <lineage>
        <taxon>Bacteria</taxon>
        <taxon>Pseudomonadati</taxon>
        <taxon>Pseudomonadota</taxon>
        <taxon>Gammaproteobacteria</taxon>
        <taxon>Chromatiales</taxon>
        <taxon>Wenzhouxiangellaceae</taxon>
        <taxon>Elongatibacter</taxon>
    </lineage>
</organism>
<protein>
    <recommendedName>
        <fullName evidence="9">Sensor protein FixL</fullName>
        <ecNumber evidence="2">2.7.13.3</ecNumber>
    </recommendedName>
</protein>
<dbReference type="SUPFAM" id="SSF47384">
    <property type="entry name" value="Homodimeric domain of signal transducing histidine kinase"/>
    <property type="match status" value="1"/>
</dbReference>
<dbReference type="GO" id="GO:0005524">
    <property type="term" value="F:ATP binding"/>
    <property type="evidence" value="ECO:0007669"/>
    <property type="project" value="UniProtKB-KW"/>
</dbReference>
<evidence type="ECO:0000256" key="5">
    <source>
        <dbReference type="ARBA" id="ARBA00022741"/>
    </source>
</evidence>
<evidence type="ECO:0000256" key="1">
    <source>
        <dbReference type="ARBA" id="ARBA00000085"/>
    </source>
</evidence>
<sequence>MNDHARLYLRLAIPCLIIIPILNWVGWRWNIATLQQAVAGLDAVHPLTALSFLLAGCGVFALQRDRTGAPARSFAFGSAVAILALMGANALSQSLGSGLGIDQMLFGRDLAAAAVPALIAPTTTAGLTCAAAGLVLLAIDGPRAVTGGQVASFMTLIIGIYGTFIYGIGHLPGVPLAPSHGLSVITAGLLVVLGLALLALRPEEGPMRHITRDDLPGHQARKMLAAAAAGTVIIALLRVIGEFYFDAYSAGTGIVLLVSALLCLFVLVIWSGTRWLGRAERARQQAERGWKGAEAARNQANEDLRRFFDLSLDMLCIASNDGYFKRVSPAFTRTLGWTPEELSSRPFLEFIHPDDVVPTRRAVERQQRLGEPVNAFENRYLRKDGDYRVLSWKSVPQADGTLYAAARDVTEEKAVSEILARERGLLKTFVETAADGIMTVNEDSTVITANDAVLEMFGFARNELIGRKLTVIMTERDRQEHDGHIERYLQTGKQRIIGVKRELVGKCKDGREIPIELTVGEVNYGSNRVFTGIVRDITDRKEHERALMDAVSAANRANEAKSEFLSRMSHELRTPLNSILGFAQLIQMQYPGDDLQEKVRHIINGGDHLLKLINEVLDVARIEAGRLPVSLEPVCIGDILGNATGLINPLAKEEGITVTVHEQCTQMHVRADRQRLLQVFINLLSNAIKYNHEGGRVEVECQGPEQDRCRIDIRDTGHGIPESFKEQLFQPFERLDNTHSEGTGLGLALSRQLVKLMGGDIRLEETGPEGSIFSVFLDAVADPVTDSATLPIRERRSPDQARGDIRLLVVEDNLANLNLLEHVFSSWDGLNLLSAMQGRIGLELARQHRPEVILLDLHLPDIGGEEVLRRLRADPETRDIPVVIVSADATPSQIRRLESRGANAYITKPIDIEKLTAVLDGLLQTASLKRPG</sequence>
<dbReference type="InterPro" id="IPR013655">
    <property type="entry name" value="PAS_fold_3"/>
</dbReference>
<gene>
    <name evidence="16" type="ORF">V3330_01995</name>
</gene>
<dbReference type="Gene3D" id="3.40.50.2300">
    <property type="match status" value="1"/>
</dbReference>
<dbReference type="SMART" id="SM00091">
    <property type="entry name" value="PAS"/>
    <property type="match status" value="2"/>
</dbReference>
<feature type="domain" description="Histidine kinase" evidence="12">
    <location>
        <begin position="567"/>
        <end position="781"/>
    </location>
</feature>
<evidence type="ECO:0000259" key="12">
    <source>
        <dbReference type="PROSITE" id="PS50109"/>
    </source>
</evidence>
<dbReference type="InterPro" id="IPR036097">
    <property type="entry name" value="HisK_dim/P_sf"/>
</dbReference>
<dbReference type="EMBL" id="JAZHOG010000001">
    <property type="protein sequence ID" value="MEJ8566384.1"/>
    <property type="molecule type" value="Genomic_DNA"/>
</dbReference>
<dbReference type="CDD" id="cd00130">
    <property type="entry name" value="PAS"/>
    <property type="match status" value="2"/>
</dbReference>
<evidence type="ECO:0000256" key="6">
    <source>
        <dbReference type="ARBA" id="ARBA00022777"/>
    </source>
</evidence>
<keyword evidence="11" id="KW-0812">Transmembrane</keyword>
<feature type="transmembrane region" description="Helical" evidence="11">
    <location>
        <begin position="247"/>
        <end position="270"/>
    </location>
</feature>
<keyword evidence="11" id="KW-1133">Transmembrane helix</keyword>
<feature type="transmembrane region" description="Helical" evidence="11">
    <location>
        <begin position="74"/>
        <end position="91"/>
    </location>
</feature>
<comment type="caution">
    <text evidence="16">The sequence shown here is derived from an EMBL/GenBank/DDBJ whole genome shotgun (WGS) entry which is preliminary data.</text>
</comment>
<dbReference type="Gene3D" id="3.30.565.10">
    <property type="entry name" value="Histidine kinase-like ATPase, C-terminal domain"/>
    <property type="match status" value="1"/>
</dbReference>
<dbReference type="SUPFAM" id="SSF55874">
    <property type="entry name" value="ATPase domain of HSP90 chaperone/DNA topoisomerase II/histidine kinase"/>
    <property type="match status" value="1"/>
</dbReference>
<dbReference type="FunFam" id="3.30.450.20:FF:000060">
    <property type="entry name" value="Sensor protein FixL"/>
    <property type="match status" value="1"/>
</dbReference>
<dbReference type="InterPro" id="IPR003594">
    <property type="entry name" value="HATPase_dom"/>
</dbReference>
<dbReference type="InterPro" id="IPR036890">
    <property type="entry name" value="HATPase_C_sf"/>
</dbReference>
<feature type="transmembrane region" description="Helical" evidence="11">
    <location>
        <begin position="111"/>
        <end position="138"/>
    </location>
</feature>
<keyword evidence="6" id="KW-0418">Kinase</keyword>
<feature type="domain" description="PAS" evidence="14">
    <location>
        <begin position="422"/>
        <end position="492"/>
    </location>
</feature>
<comment type="function">
    <text evidence="8">Putative oxygen sensor; modulates the activity of FixJ, a transcriptional activator of nitrogen fixation fixK gene. FixL probably acts as a kinase that phosphorylates FixJ.</text>
</comment>
<evidence type="ECO:0000259" key="15">
    <source>
        <dbReference type="PROSITE" id="PS50113"/>
    </source>
</evidence>
<feature type="domain" description="Response regulatory" evidence="13">
    <location>
        <begin position="806"/>
        <end position="923"/>
    </location>
</feature>
<dbReference type="AlphaFoldDB" id="A0AAW9R509"/>
<dbReference type="PROSITE" id="PS50110">
    <property type="entry name" value="RESPONSE_REGULATORY"/>
    <property type="match status" value="1"/>
</dbReference>
<name>A0AAW9R509_9GAMM</name>
<dbReference type="Pfam" id="PF00512">
    <property type="entry name" value="HisKA"/>
    <property type="match status" value="1"/>
</dbReference>
<dbReference type="GO" id="GO:0005886">
    <property type="term" value="C:plasma membrane"/>
    <property type="evidence" value="ECO:0007669"/>
    <property type="project" value="TreeGrafter"/>
</dbReference>
<evidence type="ECO:0000256" key="11">
    <source>
        <dbReference type="SAM" id="Phobius"/>
    </source>
</evidence>
<dbReference type="InterPro" id="IPR001610">
    <property type="entry name" value="PAC"/>
</dbReference>
<keyword evidence="3 10" id="KW-0597">Phosphoprotein</keyword>
<dbReference type="SUPFAM" id="SSF55785">
    <property type="entry name" value="PYP-like sensor domain (PAS domain)"/>
    <property type="match status" value="2"/>
</dbReference>
<feature type="domain" description="PAC" evidence="15">
    <location>
        <begin position="497"/>
        <end position="549"/>
    </location>
</feature>
<dbReference type="GO" id="GO:0009927">
    <property type="term" value="F:histidine phosphotransfer kinase activity"/>
    <property type="evidence" value="ECO:0007669"/>
    <property type="project" value="TreeGrafter"/>
</dbReference>
<dbReference type="SMART" id="SM00086">
    <property type="entry name" value="PAC"/>
    <property type="match status" value="2"/>
</dbReference>
<dbReference type="Pfam" id="PF13426">
    <property type="entry name" value="PAS_9"/>
    <property type="match status" value="1"/>
</dbReference>
<dbReference type="Proteomes" id="UP001359886">
    <property type="component" value="Unassembled WGS sequence"/>
</dbReference>
<dbReference type="PANTHER" id="PTHR43047">
    <property type="entry name" value="TWO-COMPONENT HISTIDINE PROTEIN KINASE"/>
    <property type="match status" value="1"/>
</dbReference>
<reference evidence="16 17" key="1">
    <citation type="submission" date="2024-02" db="EMBL/GenBank/DDBJ databases">
        <title>A novel Wenzhouxiangellaceae bacterium, isolated from coastal sediments.</title>
        <authorList>
            <person name="Du Z.-J."/>
            <person name="Ye Y.-Q."/>
            <person name="Zhang X.-Y."/>
        </authorList>
    </citation>
    <scope>NUCLEOTIDE SEQUENCE [LARGE SCALE GENOMIC DNA]</scope>
    <source>
        <strain evidence="16 17">CH-27</strain>
    </source>
</reference>
<feature type="modified residue" description="4-aspartylphosphate" evidence="10">
    <location>
        <position position="856"/>
    </location>
</feature>
<evidence type="ECO:0000313" key="17">
    <source>
        <dbReference type="Proteomes" id="UP001359886"/>
    </source>
</evidence>
<comment type="catalytic activity">
    <reaction evidence="1">
        <text>ATP + protein L-histidine = ADP + protein N-phospho-L-histidine.</text>
        <dbReference type="EC" id="2.7.13.3"/>
    </reaction>
</comment>
<dbReference type="InterPro" id="IPR005467">
    <property type="entry name" value="His_kinase_dom"/>
</dbReference>